<proteinExistence type="predicted"/>
<dbReference type="InterPro" id="IPR002575">
    <property type="entry name" value="Aminoglycoside_PTrfase"/>
</dbReference>
<feature type="domain" description="Aminoglycoside phosphotransferase" evidence="1">
    <location>
        <begin position="24"/>
        <end position="243"/>
    </location>
</feature>
<comment type="caution">
    <text evidence="2">The sequence shown here is derived from an EMBL/GenBank/DDBJ whole genome shotgun (WGS) entry which is preliminary data.</text>
</comment>
<dbReference type="Pfam" id="PF01636">
    <property type="entry name" value="APH"/>
    <property type="match status" value="1"/>
</dbReference>
<protein>
    <submittedName>
        <fullName evidence="2">Aminoglycoside phosphotransferase family protein</fullName>
    </submittedName>
</protein>
<evidence type="ECO:0000259" key="1">
    <source>
        <dbReference type="Pfam" id="PF01636"/>
    </source>
</evidence>
<dbReference type="Proteomes" id="UP001596353">
    <property type="component" value="Unassembled WGS sequence"/>
</dbReference>
<reference evidence="3" key="1">
    <citation type="journal article" date="2019" name="Int. J. Syst. Evol. Microbiol.">
        <title>The Global Catalogue of Microorganisms (GCM) 10K type strain sequencing project: providing services to taxonomists for standard genome sequencing and annotation.</title>
        <authorList>
            <consortium name="The Broad Institute Genomics Platform"/>
            <consortium name="The Broad Institute Genome Sequencing Center for Infectious Disease"/>
            <person name="Wu L."/>
            <person name="Ma J."/>
        </authorList>
    </citation>
    <scope>NUCLEOTIDE SEQUENCE [LARGE SCALE GENOMIC DNA]</scope>
    <source>
        <strain evidence="3">CCUG 66188</strain>
    </source>
</reference>
<evidence type="ECO:0000313" key="2">
    <source>
        <dbReference type="EMBL" id="MFC6758329.1"/>
    </source>
</evidence>
<sequence length="328" mass="36523">MVARRDQAARFLSESGWNPARRIRIAGDASNRAYDRLTRPDGTTAILMDAPPDTGEDVRPFIRLAAYLRQCGLSAPAVMAADETAGFLLLEDLGDALFATLMQDDPSLQQPLYKASVDVLIALHRADPLALPDCDSTWLTEMTAPLFDWYLPEAGAEIRSAFLTAFHPFADQIAAAPRVTILRDYHAQNLLWLPGRADVARVGILDFQDALAGHRAYDLVSILQDARRDVTAEIEAEMQEYYLSKSPVDPADFRRSYAVLGVQRNLRILGIFARLAKRDGKPSYVDLVPRVWNYVKRNLAHPDLVPLARALDVIPEPTPAFLEQLKTT</sequence>
<dbReference type="SUPFAM" id="SSF56112">
    <property type="entry name" value="Protein kinase-like (PK-like)"/>
    <property type="match status" value="1"/>
</dbReference>
<evidence type="ECO:0000313" key="3">
    <source>
        <dbReference type="Proteomes" id="UP001596353"/>
    </source>
</evidence>
<dbReference type="Gene3D" id="3.90.1200.10">
    <property type="match status" value="1"/>
</dbReference>
<dbReference type="InterPro" id="IPR011009">
    <property type="entry name" value="Kinase-like_dom_sf"/>
</dbReference>
<organism evidence="2 3">
    <name type="scientific">Sulfitobacter porphyrae</name>
    <dbReference type="NCBI Taxonomy" id="1246864"/>
    <lineage>
        <taxon>Bacteria</taxon>
        <taxon>Pseudomonadati</taxon>
        <taxon>Pseudomonadota</taxon>
        <taxon>Alphaproteobacteria</taxon>
        <taxon>Rhodobacterales</taxon>
        <taxon>Roseobacteraceae</taxon>
        <taxon>Sulfitobacter</taxon>
    </lineage>
</organism>
<name>A0ABW2AY18_9RHOB</name>
<keyword evidence="3" id="KW-1185">Reference proteome</keyword>
<dbReference type="Gene3D" id="3.30.200.20">
    <property type="entry name" value="Phosphorylase Kinase, domain 1"/>
    <property type="match status" value="1"/>
</dbReference>
<accession>A0ABW2AY18</accession>
<gene>
    <name evidence="2" type="ORF">ACFQFQ_00495</name>
</gene>
<dbReference type="EMBL" id="JBHSWG010000001">
    <property type="protein sequence ID" value="MFC6758329.1"/>
    <property type="molecule type" value="Genomic_DNA"/>
</dbReference>